<dbReference type="InterPro" id="IPR001258">
    <property type="entry name" value="NHL_repeat"/>
</dbReference>
<evidence type="ECO:0000256" key="2">
    <source>
        <dbReference type="PROSITE-ProRule" id="PRU00504"/>
    </source>
</evidence>
<gene>
    <name evidence="3" type="ORF">OXD698_LOCUS45902</name>
</gene>
<feature type="repeat" description="NHL" evidence="2">
    <location>
        <begin position="36"/>
        <end position="67"/>
    </location>
</feature>
<dbReference type="SUPFAM" id="SSF63829">
    <property type="entry name" value="Calcium-dependent phosphotriesterase"/>
    <property type="match status" value="1"/>
</dbReference>
<dbReference type="InterPro" id="IPR011042">
    <property type="entry name" value="6-blade_b-propeller_TolB-like"/>
</dbReference>
<keyword evidence="1" id="KW-0677">Repeat</keyword>
<dbReference type="EMBL" id="CAJOAZ010015810">
    <property type="protein sequence ID" value="CAF4297348.1"/>
    <property type="molecule type" value="Genomic_DNA"/>
</dbReference>
<dbReference type="Pfam" id="PF01436">
    <property type="entry name" value="NHL"/>
    <property type="match status" value="1"/>
</dbReference>
<dbReference type="Gene3D" id="2.120.10.30">
    <property type="entry name" value="TolB, C-terminal domain"/>
    <property type="match status" value="1"/>
</dbReference>
<evidence type="ECO:0000256" key="1">
    <source>
        <dbReference type="ARBA" id="ARBA00022737"/>
    </source>
</evidence>
<organism evidence="3 4">
    <name type="scientific">Adineta steineri</name>
    <dbReference type="NCBI Taxonomy" id="433720"/>
    <lineage>
        <taxon>Eukaryota</taxon>
        <taxon>Metazoa</taxon>
        <taxon>Spiralia</taxon>
        <taxon>Gnathifera</taxon>
        <taxon>Rotifera</taxon>
        <taxon>Eurotatoria</taxon>
        <taxon>Bdelloidea</taxon>
        <taxon>Adinetida</taxon>
        <taxon>Adinetidae</taxon>
        <taxon>Adineta</taxon>
    </lineage>
</organism>
<evidence type="ECO:0000313" key="3">
    <source>
        <dbReference type="EMBL" id="CAF4297348.1"/>
    </source>
</evidence>
<evidence type="ECO:0000313" key="4">
    <source>
        <dbReference type="Proteomes" id="UP000663844"/>
    </source>
</evidence>
<dbReference type="Proteomes" id="UP000663844">
    <property type="component" value="Unassembled WGS sequence"/>
</dbReference>
<dbReference type="PROSITE" id="PS51125">
    <property type="entry name" value="NHL"/>
    <property type="match status" value="1"/>
</dbReference>
<proteinExistence type="predicted"/>
<protein>
    <submittedName>
        <fullName evidence="3">Uncharacterized protein</fullName>
    </submittedName>
</protein>
<comment type="caution">
    <text evidence="3">The sequence shown here is derived from an EMBL/GenBank/DDBJ whole genome shotgun (WGS) entry which is preliminary data.</text>
</comment>
<reference evidence="3" key="1">
    <citation type="submission" date="2021-02" db="EMBL/GenBank/DDBJ databases">
        <authorList>
            <person name="Nowell W R."/>
        </authorList>
    </citation>
    <scope>NUCLEOTIDE SEQUENCE</scope>
</reference>
<dbReference type="AlphaFoldDB" id="A0A820HUE5"/>
<sequence>MSSAGRSCVYKWSPQTNIITIVAGRENYQGTTSEYLSSPEGIYVDGNSGTVYVADYVNNRIQKWEKDAHNGTTVAGLSTGEGGSDHESLSEPSSVWVDDETLVVYVADSANERIQRWLYNASMGDTIAGGSGMNIDF</sequence>
<accession>A0A820HUE5</accession>
<name>A0A820HUE5_9BILA</name>